<protein>
    <submittedName>
        <fullName evidence="1">Uncharacterized protein</fullName>
    </submittedName>
</protein>
<proteinExistence type="predicted"/>
<evidence type="ECO:0000313" key="2">
    <source>
        <dbReference type="Proteomes" id="UP000247755"/>
    </source>
</evidence>
<accession>A0A318J1Z5</accession>
<dbReference type="RefSeq" id="WP_072438920.1">
    <property type="nucleotide sequence ID" value="NZ_QJJY01000001.1"/>
</dbReference>
<dbReference type="EMBL" id="QJJY01000001">
    <property type="protein sequence ID" value="PXX41133.1"/>
    <property type="molecule type" value="Genomic_DNA"/>
</dbReference>
<organism evidence="1 2">
    <name type="scientific">Burkholderia pyrrocinia</name>
    <name type="common">Pseudomonas pyrrocinia</name>
    <dbReference type="NCBI Taxonomy" id="60550"/>
    <lineage>
        <taxon>Bacteria</taxon>
        <taxon>Pseudomonadati</taxon>
        <taxon>Pseudomonadota</taxon>
        <taxon>Betaproteobacteria</taxon>
        <taxon>Burkholderiales</taxon>
        <taxon>Burkholderiaceae</taxon>
        <taxon>Burkholderia</taxon>
        <taxon>Burkholderia cepacia complex</taxon>
    </lineage>
</organism>
<dbReference type="AlphaFoldDB" id="A0A318J1Z5"/>
<name>A0A318J1Z5_BURPY</name>
<evidence type="ECO:0000313" key="1">
    <source>
        <dbReference type="EMBL" id="PXX41133.1"/>
    </source>
</evidence>
<comment type="caution">
    <text evidence="1">The sequence shown here is derived from an EMBL/GenBank/DDBJ whole genome shotgun (WGS) entry which is preliminary data.</text>
</comment>
<reference evidence="1 2" key="1">
    <citation type="submission" date="2018-05" db="EMBL/GenBank/DDBJ databases">
        <title>Comparative genomics of bacterial root endophytes of switchgrass collected from native prairies over two seasons.</title>
        <authorList>
            <person name="Tang Y."/>
        </authorList>
    </citation>
    <scope>NUCLEOTIDE SEQUENCE [LARGE SCALE GENOMIC DNA]</scope>
    <source>
        <strain evidence="1 2">NFIX32</strain>
    </source>
</reference>
<gene>
    <name evidence="1" type="ORF">NA66_1001743</name>
</gene>
<sequence length="91" mass="10680">MTEREEFVNWVATEWRPDDGAELVEKDWPRFAFAAFQAGRRTTPDREEIIDELCLALWDVRKLTGELSSDQIWTIREHFQKLKTAPNGEKG</sequence>
<dbReference type="Proteomes" id="UP000247755">
    <property type="component" value="Unassembled WGS sequence"/>
</dbReference>